<dbReference type="InterPro" id="IPR036264">
    <property type="entry name" value="Bact_exopeptidase_dim_dom"/>
</dbReference>
<dbReference type="PANTHER" id="PTHR30575">
    <property type="entry name" value="PEPTIDASE M20"/>
    <property type="match status" value="1"/>
</dbReference>
<organism evidence="3">
    <name type="scientific">uncultured Anaerotruncus sp</name>
    <dbReference type="NCBI Taxonomy" id="905011"/>
    <lineage>
        <taxon>Bacteria</taxon>
        <taxon>Bacillati</taxon>
        <taxon>Bacillota</taxon>
        <taxon>Clostridia</taxon>
        <taxon>Eubacteriales</taxon>
        <taxon>Oscillospiraceae</taxon>
        <taxon>Anaerotruncus</taxon>
        <taxon>environmental samples</taxon>
    </lineage>
</organism>
<dbReference type="GO" id="GO:0046657">
    <property type="term" value="P:folic acid catabolic process"/>
    <property type="evidence" value="ECO:0007669"/>
    <property type="project" value="TreeGrafter"/>
</dbReference>
<proteinExistence type="inferred from homology"/>
<dbReference type="GO" id="GO:0071713">
    <property type="term" value="F:para-aminobenzoyl-glutamate hydrolase activity"/>
    <property type="evidence" value="ECO:0007669"/>
    <property type="project" value="TreeGrafter"/>
</dbReference>
<sequence>MAVSKQELKRRACEAIDKNRDKIVALGDSIFSEPELGYKEFKTSEKIKKAFDEMGYKHQDGVAITGVIAPLKGKESKLRVAVMGEMDAVVAPGHRCANKETGAAHSCGHNCMCAGLVGVGYAFAGTGIMEELSGDVVLMAVPAEEYVEIEYRNELKKAGKIWFLGGKQEFVKLGVFDDIDIMIMQHTSTFDGTGVKGVCGGTGNGFMGKLVRYIGKEAHAGGAPHLGINALNAAQIGLMAVNANRETFQDKDHIRVHPIITKGGDLVNVVPADVRIETYVRGANVDAILDASAKVSRAFKAGADAVGAKCEITDLPGYLPTIQNYDLFDIMYENMKEVFGDEKFVRYENTAGGGSTDAGDISYLMPMIHSYFIGAEGIGHSENYEIADKDIAYIAAAKCLAMTAIDLLADGAELGLKVKANFKPTFTKEEYLEKWGLMTK</sequence>
<dbReference type="SUPFAM" id="SSF53187">
    <property type="entry name" value="Zn-dependent exopeptidases"/>
    <property type="match status" value="1"/>
</dbReference>
<dbReference type="Pfam" id="PF07687">
    <property type="entry name" value="M20_dimer"/>
    <property type="match status" value="1"/>
</dbReference>
<dbReference type="InterPro" id="IPR017144">
    <property type="entry name" value="Xaa-Arg_dipeptidase"/>
</dbReference>
<dbReference type="Pfam" id="PF01546">
    <property type="entry name" value="Peptidase_M20"/>
    <property type="match status" value="1"/>
</dbReference>
<dbReference type="InterPro" id="IPR052030">
    <property type="entry name" value="Peptidase_M20/M20A_hydrolases"/>
</dbReference>
<dbReference type="InterPro" id="IPR017439">
    <property type="entry name" value="Amidohydrolase"/>
</dbReference>
<reference evidence="3" key="1">
    <citation type="submission" date="2019-11" db="EMBL/GenBank/DDBJ databases">
        <authorList>
            <person name="Feng L."/>
        </authorList>
    </citation>
    <scope>NUCLEOTIDE SEQUENCE</scope>
    <source>
        <strain evidence="3">AundefinedLFYP135</strain>
    </source>
</reference>
<dbReference type="AlphaFoldDB" id="A0A6N2TLJ6"/>
<dbReference type="Gene3D" id="3.40.630.10">
    <property type="entry name" value="Zn peptidases"/>
    <property type="match status" value="1"/>
</dbReference>
<dbReference type="InterPro" id="IPR011650">
    <property type="entry name" value="Peptidase_M20_dimer"/>
</dbReference>
<dbReference type="GO" id="GO:0016805">
    <property type="term" value="F:dipeptidase activity"/>
    <property type="evidence" value="ECO:0007669"/>
    <property type="project" value="InterPro"/>
</dbReference>
<protein>
    <recommendedName>
        <fullName evidence="1">Peptidase M20 domain-containing protein 2</fullName>
    </recommendedName>
</protein>
<dbReference type="InterPro" id="IPR002933">
    <property type="entry name" value="Peptidase_M20"/>
</dbReference>
<dbReference type="PANTHER" id="PTHR30575:SF3">
    <property type="entry name" value="PEPTIDASE M20 DIMERISATION DOMAIN-CONTAINING PROTEIN"/>
    <property type="match status" value="1"/>
</dbReference>
<dbReference type="GO" id="GO:0005737">
    <property type="term" value="C:cytoplasm"/>
    <property type="evidence" value="ECO:0007669"/>
    <property type="project" value="TreeGrafter"/>
</dbReference>
<evidence type="ECO:0000313" key="3">
    <source>
        <dbReference type="EMBL" id="VYT04911.1"/>
    </source>
</evidence>
<evidence type="ECO:0000259" key="2">
    <source>
        <dbReference type="Pfam" id="PF07687"/>
    </source>
</evidence>
<gene>
    <name evidence="3" type="primary">amaA_5</name>
    <name evidence="3" type="ORF">AULFYP135_01432</name>
</gene>
<dbReference type="Gene3D" id="3.30.70.360">
    <property type="match status" value="1"/>
</dbReference>
<dbReference type="SUPFAM" id="SSF55031">
    <property type="entry name" value="Bacterial exopeptidase dimerisation domain"/>
    <property type="match status" value="1"/>
</dbReference>
<dbReference type="PIRSF" id="PIRSF037226">
    <property type="entry name" value="Amidohydrolase_ACY1L2_prd"/>
    <property type="match status" value="1"/>
</dbReference>
<name>A0A6N2TLJ6_9FIRM</name>
<evidence type="ECO:0000256" key="1">
    <source>
        <dbReference type="PIRNR" id="PIRNR037226"/>
    </source>
</evidence>
<comment type="similarity">
    <text evidence="1">Belongs to the peptidase M20A family.</text>
</comment>
<feature type="domain" description="Peptidase M20 dimerisation" evidence="2">
    <location>
        <begin position="209"/>
        <end position="295"/>
    </location>
</feature>
<dbReference type="EMBL" id="CACRSL010000003">
    <property type="protein sequence ID" value="VYT04911.1"/>
    <property type="molecule type" value="Genomic_DNA"/>
</dbReference>
<keyword evidence="3" id="KW-0378">Hydrolase</keyword>
<accession>A0A6N2TLJ6</accession>
<dbReference type="NCBIfam" id="TIGR01891">
    <property type="entry name" value="amidohydrolases"/>
    <property type="match status" value="1"/>
</dbReference>